<dbReference type="NCBIfam" id="TIGR00229">
    <property type="entry name" value="sensory_box"/>
    <property type="match status" value="1"/>
</dbReference>
<organism evidence="3 4">
    <name type="scientific">Halonotius pteroides</name>
    <dbReference type="NCBI Taxonomy" id="268735"/>
    <lineage>
        <taxon>Archaea</taxon>
        <taxon>Methanobacteriati</taxon>
        <taxon>Methanobacteriota</taxon>
        <taxon>Stenosarchaea group</taxon>
        <taxon>Halobacteria</taxon>
        <taxon>Halobacteriales</taxon>
        <taxon>Haloferacaceae</taxon>
        <taxon>Halonotius</taxon>
    </lineage>
</organism>
<dbReference type="InterPro" id="IPR035965">
    <property type="entry name" value="PAS-like_dom_sf"/>
</dbReference>
<gene>
    <name evidence="3" type="ORF">DP106_15025</name>
</gene>
<dbReference type="EMBL" id="QMDW01000064">
    <property type="protein sequence ID" value="RJX47203.1"/>
    <property type="molecule type" value="Genomic_DNA"/>
</dbReference>
<dbReference type="SUPFAM" id="SSF55785">
    <property type="entry name" value="PYP-like sensor domain (PAS domain)"/>
    <property type="match status" value="1"/>
</dbReference>
<feature type="compositionally biased region" description="Acidic residues" evidence="1">
    <location>
        <begin position="116"/>
        <end position="127"/>
    </location>
</feature>
<dbReference type="InterPro" id="IPR000014">
    <property type="entry name" value="PAS"/>
</dbReference>
<accession>A0A3A6PYK4</accession>
<dbReference type="InterPro" id="IPR013656">
    <property type="entry name" value="PAS_4"/>
</dbReference>
<name>A0A3A6PYK4_9EURY</name>
<dbReference type="InterPro" id="IPR000700">
    <property type="entry name" value="PAS-assoc_C"/>
</dbReference>
<sequence length="127" mass="14347">MVGSDLGSYHDADSNATDFATKVLRTEKNFQQVQETIKIDGTEIVSERSATPVYDGDNELVGVLEVNRDVTERQQERNRKEILEDYQQRVLDDLQDNISRLARGDLTIDPATPEPYEGEDFDAIQAV</sequence>
<evidence type="ECO:0000313" key="3">
    <source>
        <dbReference type="EMBL" id="RJX47203.1"/>
    </source>
</evidence>
<reference evidence="3 4" key="1">
    <citation type="submission" date="2018-06" db="EMBL/GenBank/DDBJ databases">
        <title>Halonotius sp. F13-13 a new haloarchaeeon isolated from a solar saltern from Isla Cristina, Huelva, Spain.</title>
        <authorList>
            <person name="Duran-Viseras A."/>
            <person name="Sanchez-Porro C."/>
            <person name="Ventosa A."/>
        </authorList>
    </citation>
    <scope>NUCLEOTIDE SEQUENCE [LARGE SCALE GENOMIC DNA]</scope>
    <source>
        <strain evidence="3 4">CECT 7525</strain>
    </source>
</reference>
<protein>
    <recommendedName>
        <fullName evidence="2">PAC domain-containing protein</fullName>
    </recommendedName>
</protein>
<dbReference type="Proteomes" id="UP000281564">
    <property type="component" value="Unassembled WGS sequence"/>
</dbReference>
<evidence type="ECO:0000259" key="2">
    <source>
        <dbReference type="PROSITE" id="PS50113"/>
    </source>
</evidence>
<feature type="non-terminal residue" evidence="3">
    <location>
        <position position="127"/>
    </location>
</feature>
<comment type="caution">
    <text evidence="3">The sequence shown here is derived from an EMBL/GenBank/DDBJ whole genome shotgun (WGS) entry which is preliminary data.</text>
</comment>
<feature type="region of interest" description="Disordered" evidence="1">
    <location>
        <begin position="105"/>
        <end position="127"/>
    </location>
</feature>
<dbReference type="AlphaFoldDB" id="A0A3A6PYK4"/>
<evidence type="ECO:0000256" key="1">
    <source>
        <dbReference type="SAM" id="MobiDB-lite"/>
    </source>
</evidence>
<keyword evidence="4" id="KW-1185">Reference proteome</keyword>
<proteinExistence type="predicted"/>
<feature type="domain" description="PAC" evidence="2">
    <location>
        <begin position="26"/>
        <end position="82"/>
    </location>
</feature>
<evidence type="ECO:0000313" key="4">
    <source>
        <dbReference type="Proteomes" id="UP000281564"/>
    </source>
</evidence>
<dbReference type="Gene3D" id="3.30.450.20">
    <property type="entry name" value="PAS domain"/>
    <property type="match status" value="1"/>
</dbReference>
<dbReference type="PROSITE" id="PS50113">
    <property type="entry name" value="PAC"/>
    <property type="match status" value="1"/>
</dbReference>
<dbReference type="Pfam" id="PF08448">
    <property type="entry name" value="PAS_4"/>
    <property type="match status" value="1"/>
</dbReference>